<feature type="region of interest" description="Disordered" evidence="5">
    <location>
        <begin position="143"/>
        <end position="185"/>
    </location>
</feature>
<sequence length="221" mass="21145">MPHHSPTRRPRLLASVVAAALLVLGGMVGGVLVAAPASAHDELVSTDPAAGATLDAAPAQLTLTFSGELLADPGATEVQITDAAGTSLSSGGPAVAGTTVTQAVDSAAASAGGAVTVLWRVVSSDGHPISGELDFTVAAAAPAPTPTATPAATTAVSPAPSATEAVEAAPSPSATTVDAAGDSEGTPPWPWIIGGIVLVAAGGALVAVLVGRARGQSSTSR</sequence>
<reference evidence="8 9" key="1">
    <citation type="submission" date="2018-08" db="EMBL/GenBank/DDBJ databases">
        <title>Microbacterium lemovicicum sp. nov., a bacterium isolated from a natural uranium-rich soil.</title>
        <authorList>
            <person name="ORTET P."/>
        </authorList>
    </citation>
    <scope>NUCLEOTIDE SEQUENCE [LARGE SCALE GENOMIC DNA]</scope>
    <source>
        <strain evidence="8 9">Viu22</strain>
    </source>
</reference>
<keyword evidence="3" id="KW-0732">Signal</keyword>
<evidence type="ECO:0000256" key="3">
    <source>
        <dbReference type="ARBA" id="ARBA00022729"/>
    </source>
</evidence>
<feature type="compositionally biased region" description="Low complexity" evidence="5">
    <location>
        <begin position="143"/>
        <end position="163"/>
    </location>
</feature>
<keyword evidence="4" id="KW-0186">Copper</keyword>
<dbReference type="AlphaFoldDB" id="A0A3S9W8W8"/>
<keyword evidence="9" id="KW-1185">Reference proteome</keyword>
<dbReference type="GO" id="GO:0005886">
    <property type="term" value="C:plasma membrane"/>
    <property type="evidence" value="ECO:0007669"/>
    <property type="project" value="TreeGrafter"/>
</dbReference>
<protein>
    <submittedName>
        <fullName evidence="8">Copper resistance protein C</fullName>
    </submittedName>
</protein>
<dbReference type="PROSITE" id="PS51318">
    <property type="entry name" value="TAT"/>
    <property type="match status" value="1"/>
</dbReference>
<organism evidence="8 9">
    <name type="scientific">Microbacterium lemovicicum</name>
    <dbReference type="NCBI Taxonomy" id="1072463"/>
    <lineage>
        <taxon>Bacteria</taxon>
        <taxon>Bacillati</taxon>
        <taxon>Actinomycetota</taxon>
        <taxon>Actinomycetes</taxon>
        <taxon>Micrococcales</taxon>
        <taxon>Microbacteriaceae</taxon>
        <taxon>Microbacterium</taxon>
    </lineage>
</organism>
<dbReference type="GO" id="GO:0005507">
    <property type="term" value="F:copper ion binding"/>
    <property type="evidence" value="ECO:0007669"/>
    <property type="project" value="InterPro"/>
</dbReference>
<feature type="domain" description="CopC" evidence="7">
    <location>
        <begin position="40"/>
        <end position="137"/>
    </location>
</feature>
<dbReference type="GO" id="GO:0006825">
    <property type="term" value="P:copper ion transport"/>
    <property type="evidence" value="ECO:0007669"/>
    <property type="project" value="InterPro"/>
</dbReference>
<dbReference type="PANTHER" id="PTHR34820:SF4">
    <property type="entry name" value="INNER MEMBRANE PROTEIN YEBZ"/>
    <property type="match status" value="1"/>
</dbReference>
<dbReference type="Proteomes" id="UP000276888">
    <property type="component" value="Chromosome"/>
</dbReference>
<gene>
    <name evidence="8" type="primary">copC_1</name>
    <name evidence="8" type="ORF">CVS47_01147</name>
</gene>
<dbReference type="RefSeq" id="WP_127095225.1">
    <property type="nucleotide sequence ID" value="NZ_CP031423.1"/>
</dbReference>
<dbReference type="KEGG" id="mlv:CVS47_01147"/>
<dbReference type="PANTHER" id="PTHR34820">
    <property type="entry name" value="INNER MEMBRANE PROTEIN YEBZ"/>
    <property type="match status" value="1"/>
</dbReference>
<keyword evidence="6" id="KW-0812">Transmembrane</keyword>
<dbReference type="InterPro" id="IPR032694">
    <property type="entry name" value="CopC/D"/>
</dbReference>
<dbReference type="InterPro" id="IPR014756">
    <property type="entry name" value="Ig_E-set"/>
</dbReference>
<keyword evidence="6" id="KW-1133">Transmembrane helix</keyword>
<dbReference type="Pfam" id="PF04234">
    <property type="entry name" value="CopC"/>
    <property type="match status" value="1"/>
</dbReference>
<keyword evidence="2" id="KW-0479">Metal-binding</keyword>
<accession>A0A3S9W8W8</accession>
<evidence type="ECO:0000313" key="9">
    <source>
        <dbReference type="Proteomes" id="UP000276888"/>
    </source>
</evidence>
<dbReference type="SUPFAM" id="SSF81296">
    <property type="entry name" value="E set domains"/>
    <property type="match status" value="1"/>
</dbReference>
<dbReference type="GO" id="GO:0030313">
    <property type="term" value="C:cell envelope"/>
    <property type="evidence" value="ECO:0007669"/>
    <property type="project" value="UniProtKB-SubCell"/>
</dbReference>
<dbReference type="Gene3D" id="2.60.40.1220">
    <property type="match status" value="1"/>
</dbReference>
<proteinExistence type="predicted"/>
<dbReference type="GO" id="GO:0042597">
    <property type="term" value="C:periplasmic space"/>
    <property type="evidence" value="ECO:0007669"/>
    <property type="project" value="InterPro"/>
</dbReference>
<dbReference type="EMBL" id="CP031423">
    <property type="protein sequence ID" value="AZS36541.1"/>
    <property type="molecule type" value="Genomic_DNA"/>
</dbReference>
<dbReference type="GO" id="GO:0046688">
    <property type="term" value="P:response to copper ion"/>
    <property type="evidence" value="ECO:0007669"/>
    <property type="project" value="InterPro"/>
</dbReference>
<dbReference type="OrthoDB" id="5242236at2"/>
<evidence type="ECO:0000256" key="1">
    <source>
        <dbReference type="ARBA" id="ARBA00004196"/>
    </source>
</evidence>
<evidence type="ECO:0000256" key="4">
    <source>
        <dbReference type="ARBA" id="ARBA00023008"/>
    </source>
</evidence>
<evidence type="ECO:0000256" key="5">
    <source>
        <dbReference type="SAM" id="MobiDB-lite"/>
    </source>
</evidence>
<dbReference type="InterPro" id="IPR007348">
    <property type="entry name" value="CopC_dom"/>
</dbReference>
<dbReference type="InterPro" id="IPR014755">
    <property type="entry name" value="Cu-Rt/internalin_Ig-like"/>
</dbReference>
<evidence type="ECO:0000256" key="2">
    <source>
        <dbReference type="ARBA" id="ARBA00022723"/>
    </source>
</evidence>
<evidence type="ECO:0000256" key="6">
    <source>
        <dbReference type="SAM" id="Phobius"/>
    </source>
</evidence>
<keyword evidence="6" id="KW-0472">Membrane</keyword>
<feature type="transmembrane region" description="Helical" evidence="6">
    <location>
        <begin position="189"/>
        <end position="211"/>
    </location>
</feature>
<name>A0A3S9W8W8_9MICO</name>
<comment type="subcellular location">
    <subcellularLocation>
        <location evidence="1">Cell envelope</location>
    </subcellularLocation>
</comment>
<evidence type="ECO:0000259" key="7">
    <source>
        <dbReference type="Pfam" id="PF04234"/>
    </source>
</evidence>
<dbReference type="InterPro" id="IPR006311">
    <property type="entry name" value="TAT_signal"/>
</dbReference>
<evidence type="ECO:0000313" key="8">
    <source>
        <dbReference type="EMBL" id="AZS36541.1"/>
    </source>
</evidence>